<organism evidence="3 4">
    <name type="scientific">Zingiber officinale</name>
    <name type="common">Ginger</name>
    <name type="synonym">Amomum zingiber</name>
    <dbReference type="NCBI Taxonomy" id="94328"/>
    <lineage>
        <taxon>Eukaryota</taxon>
        <taxon>Viridiplantae</taxon>
        <taxon>Streptophyta</taxon>
        <taxon>Embryophyta</taxon>
        <taxon>Tracheophyta</taxon>
        <taxon>Spermatophyta</taxon>
        <taxon>Magnoliopsida</taxon>
        <taxon>Liliopsida</taxon>
        <taxon>Zingiberales</taxon>
        <taxon>Zingiberaceae</taxon>
        <taxon>Zingiber</taxon>
    </lineage>
</organism>
<name>A0A8J5KY10_ZINOF</name>
<accession>A0A8J5KY10</accession>
<dbReference type="GO" id="GO:0006751">
    <property type="term" value="P:glutathione catabolic process"/>
    <property type="evidence" value="ECO:0007669"/>
    <property type="project" value="InterPro"/>
</dbReference>
<evidence type="ECO:0000256" key="2">
    <source>
        <dbReference type="ARBA" id="ARBA00023239"/>
    </source>
</evidence>
<dbReference type="EMBL" id="JACMSC010000013">
    <property type="protein sequence ID" value="KAG6493864.1"/>
    <property type="molecule type" value="Genomic_DNA"/>
</dbReference>
<dbReference type="GO" id="GO:0005737">
    <property type="term" value="C:cytoplasm"/>
    <property type="evidence" value="ECO:0007669"/>
    <property type="project" value="TreeGrafter"/>
</dbReference>
<gene>
    <name evidence="3" type="ORF">ZIOFF_048867</name>
</gene>
<dbReference type="Proteomes" id="UP000734854">
    <property type="component" value="Unassembled WGS sequence"/>
</dbReference>
<dbReference type="Pfam" id="PF04752">
    <property type="entry name" value="ChaC"/>
    <property type="match status" value="1"/>
</dbReference>
<proteinExistence type="predicted"/>
<dbReference type="GO" id="GO:0061928">
    <property type="term" value="F:glutathione specific gamma-glutamylcyclotransferase activity"/>
    <property type="evidence" value="ECO:0007669"/>
    <property type="project" value="UniProtKB-EC"/>
</dbReference>
<dbReference type="EC" id="4.3.2.7" evidence="1"/>
<keyword evidence="2" id="KW-0456">Lyase</keyword>
<keyword evidence="4" id="KW-1185">Reference proteome</keyword>
<dbReference type="PANTHER" id="PTHR12192:SF2">
    <property type="entry name" value="GLUTATHIONE-SPECIFIC GAMMA-GLUTAMYLCYCLOTRANSFERASE 2"/>
    <property type="match status" value="1"/>
</dbReference>
<dbReference type="InterPro" id="IPR006840">
    <property type="entry name" value="ChaC"/>
</dbReference>
<dbReference type="PANTHER" id="PTHR12192">
    <property type="entry name" value="CATION TRANSPORT PROTEIN CHAC-RELATED"/>
    <property type="match status" value="1"/>
</dbReference>
<reference evidence="3 4" key="1">
    <citation type="submission" date="2020-08" db="EMBL/GenBank/DDBJ databases">
        <title>Plant Genome Project.</title>
        <authorList>
            <person name="Zhang R.-G."/>
        </authorList>
    </citation>
    <scope>NUCLEOTIDE SEQUENCE [LARGE SCALE GENOMIC DNA]</scope>
    <source>
        <tissue evidence="3">Rhizome</tissue>
    </source>
</reference>
<protein>
    <recommendedName>
        <fullName evidence="1">glutathione-specific gamma-glutamylcyclotransferase</fullName>
        <ecNumber evidence="1">4.3.2.7</ecNumber>
    </recommendedName>
</protein>
<evidence type="ECO:0000313" key="3">
    <source>
        <dbReference type="EMBL" id="KAG6493864.1"/>
    </source>
</evidence>
<evidence type="ECO:0000313" key="4">
    <source>
        <dbReference type="Proteomes" id="UP000734854"/>
    </source>
</evidence>
<evidence type="ECO:0000256" key="1">
    <source>
        <dbReference type="ARBA" id="ARBA00012344"/>
    </source>
</evidence>
<sequence length="108" mass="12195">MFLALLDFEYCCLRKLTLIYLFRMKPLLFLPSMVLWCSEDKKTNPNYLGPASLDEMARQIAVAEGPSGPNTDYLFHLEESLKQIGCEDPHVTDLVAAVRRVVSTKEGA</sequence>
<dbReference type="AlphaFoldDB" id="A0A8J5KY10"/>
<comment type="caution">
    <text evidence="3">The sequence shown here is derived from an EMBL/GenBank/DDBJ whole genome shotgun (WGS) entry which is preliminary data.</text>
</comment>